<dbReference type="Pfam" id="PF03703">
    <property type="entry name" value="bPH_2"/>
    <property type="match status" value="1"/>
</dbReference>
<dbReference type="RefSeq" id="WP_171327869.1">
    <property type="nucleotide sequence ID" value="NZ_WVRA01000001.1"/>
</dbReference>
<keyword evidence="1" id="KW-0472">Membrane</keyword>
<accession>A0AA90YT96</accession>
<dbReference type="NCBIfam" id="NF040894">
    <property type="entry name" value="puhB_PGC"/>
    <property type="match status" value="1"/>
</dbReference>
<dbReference type="AlphaFoldDB" id="A0AA90YT96"/>
<sequence length="207" mass="22938">MSHDDFAVEPVPGLPERPPEGEVILWQGRPHWWALAKSSVSVLWVAGYFAVLTLWRFVSVVDLMPLDLAIAASLPFVILGAVTCALLVLFSVIQARCTMYTLTNRRVAMRIGAALNITLNLPYSKIVSADLDLRKDGTGTIALTLQGPTRFSYLLCWPHVRPWRFNTQPALRCIPDAENVARIFADAAEAQVSIPRVERTMNPIAAE</sequence>
<protein>
    <submittedName>
        <fullName evidence="3">PH domain-containing protein</fullName>
    </submittedName>
</protein>
<evidence type="ECO:0000259" key="2">
    <source>
        <dbReference type="Pfam" id="PF03703"/>
    </source>
</evidence>
<evidence type="ECO:0000313" key="4">
    <source>
        <dbReference type="Proteomes" id="UP000597886"/>
    </source>
</evidence>
<dbReference type="InterPro" id="IPR005182">
    <property type="entry name" value="YdbS-like_PH"/>
</dbReference>
<dbReference type="EMBL" id="WVRA01000001">
    <property type="protein sequence ID" value="NOE16653.1"/>
    <property type="molecule type" value="Genomic_DNA"/>
</dbReference>
<dbReference type="InterPro" id="IPR054839">
    <property type="entry name" value="puhB_PGC"/>
</dbReference>
<feature type="transmembrane region" description="Helical" evidence="1">
    <location>
        <begin position="70"/>
        <end position="93"/>
    </location>
</feature>
<reference evidence="3" key="1">
    <citation type="submission" date="2019-12" db="EMBL/GenBank/DDBJ databases">
        <title>Ruegeria JWLKs population differentiation of coral mucus and skeleton niches.</title>
        <authorList>
            <person name="Luo D."/>
        </authorList>
    </citation>
    <scope>NUCLEOTIDE SEQUENCE</scope>
    <source>
        <strain evidence="3">HKCCD6181</strain>
    </source>
</reference>
<evidence type="ECO:0000256" key="1">
    <source>
        <dbReference type="SAM" id="Phobius"/>
    </source>
</evidence>
<gene>
    <name evidence="3" type="ORF">GS634_00780</name>
</gene>
<name>A0AA90YT96_9RHOB</name>
<evidence type="ECO:0000313" key="3">
    <source>
        <dbReference type="EMBL" id="NOE16653.1"/>
    </source>
</evidence>
<proteinExistence type="predicted"/>
<feature type="transmembrane region" description="Helical" evidence="1">
    <location>
        <begin position="39"/>
        <end position="58"/>
    </location>
</feature>
<keyword evidence="1" id="KW-1133">Transmembrane helix</keyword>
<comment type="caution">
    <text evidence="3">The sequence shown here is derived from an EMBL/GenBank/DDBJ whole genome shotgun (WGS) entry which is preliminary data.</text>
</comment>
<dbReference type="Proteomes" id="UP000597886">
    <property type="component" value="Unassembled WGS sequence"/>
</dbReference>
<keyword evidence="1" id="KW-0812">Transmembrane</keyword>
<feature type="domain" description="YdbS-like PH" evidence="2">
    <location>
        <begin position="96"/>
        <end position="182"/>
    </location>
</feature>
<organism evidence="3 4">
    <name type="scientific">Ruegeria atlantica</name>
    <dbReference type="NCBI Taxonomy" id="81569"/>
    <lineage>
        <taxon>Bacteria</taxon>
        <taxon>Pseudomonadati</taxon>
        <taxon>Pseudomonadota</taxon>
        <taxon>Alphaproteobacteria</taxon>
        <taxon>Rhodobacterales</taxon>
        <taxon>Roseobacteraceae</taxon>
        <taxon>Ruegeria</taxon>
    </lineage>
</organism>